<name>A0A8S5LLG8_9CAUD</name>
<dbReference type="EMBL" id="BK015873">
    <property type="protein sequence ID" value="DAD70948.1"/>
    <property type="molecule type" value="Genomic_DNA"/>
</dbReference>
<reference evidence="1" key="1">
    <citation type="journal article" date="2021" name="Proc. Natl. Acad. Sci. U.S.A.">
        <title>A Catalog of Tens of Thousands of Viruses from Human Metagenomes Reveals Hidden Associations with Chronic Diseases.</title>
        <authorList>
            <person name="Tisza M.J."/>
            <person name="Buck C.B."/>
        </authorList>
    </citation>
    <scope>NUCLEOTIDE SEQUENCE</scope>
    <source>
        <strain evidence="1">Ctro722</strain>
    </source>
</reference>
<proteinExistence type="predicted"/>
<organism evidence="1">
    <name type="scientific">Myoviridae sp. ctro722</name>
    <dbReference type="NCBI Taxonomy" id="2827615"/>
    <lineage>
        <taxon>Viruses</taxon>
        <taxon>Duplodnaviria</taxon>
        <taxon>Heunggongvirae</taxon>
        <taxon>Uroviricota</taxon>
        <taxon>Caudoviricetes</taxon>
    </lineage>
</organism>
<accession>A0A8S5LLG8</accession>
<sequence length="39" mass="4322">MSDGFTPSGQRDLSLSKKVSIAFTHLSKILSKKVFLLLK</sequence>
<evidence type="ECO:0000313" key="1">
    <source>
        <dbReference type="EMBL" id="DAD70948.1"/>
    </source>
</evidence>
<protein>
    <submittedName>
        <fullName evidence="1">Uncharacterized protein</fullName>
    </submittedName>
</protein>